<dbReference type="AlphaFoldDB" id="A2S0F1"/>
<evidence type="ECO:0000313" key="2">
    <source>
        <dbReference type="EMBL" id="ABM99350.2"/>
    </source>
</evidence>
<dbReference type="KEGG" id="bml:BMA10229_1620"/>
<proteinExistence type="predicted"/>
<reference evidence="2 3" key="1">
    <citation type="submission" date="2007-01" db="EMBL/GenBank/DDBJ databases">
        <authorList>
            <person name="DeShazer D."/>
            <person name="Woods D.E."/>
            <person name="Nierman W.C."/>
        </authorList>
    </citation>
    <scope>NUCLEOTIDE SEQUENCE [LARGE SCALE GENOMIC DNA]</scope>
    <source>
        <strain evidence="2 3">NCTC 10229</strain>
    </source>
</reference>
<accession>A2S0F1</accession>
<dbReference type="Proteomes" id="UP000002283">
    <property type="component" value="Chromosome II"/>
</dbReference>
<dbReference type="HOGENOM" id="CLU_3213469_0_0_4"/>
<feature type="compositionally biased region" description="Polar residues" evidence="1">
    <location>
        <begin position="21"/>
        <end position="31"/>
    </location>
</feature>
<feature type="region of interest" description="Disordered" evidence="1">
    <location>
        <begin position="1"/>
        <end position="31"/>
    </location>
</feature>
<evidence type="ECO:0000313" key="3">
    <source>
        <dbReference type="Proteomes" id="UP000002283"/>
    </source>
</evidence>
<evidence type="ECO:0000256" key="1">
    <source>
        <dbReference type="SAM" id="MobiDB-lite"/>
    </source>
</evidence>
<organism evidence="2 3">
    <name type="scientific">Burkholderia mallei (strain NCTC 10229)</name>
    <dbReference type="NCBI Taxonomy" id="412022"/>
    <lineage>
        <taxon>Bacteria</taxon>
        <taxon>Pseudomonadati</taxon>
        <taxon>Pseudomonadota</taxon>
        <taxon>Betaproteobacteria</taxon>
        <taxon>Burkholderiales</taxon>
        <taxon>Burkholderiaceae</taxon>
        <taxon>Burkholderia</taxon>
        <taxon>pseudomallei group</taxon>
    </lineage>
</organism>
<gene>
    <name evidence="2" type="ordered locus">BMA10229_1620</name>
</gene>
<protein>
    <submittedName>
        <fullName evidence="2">Uncharacterized protein</fullName>
    </submittedName>
</protein>
<name>A2S0F1_BURM9</name>
<sequence>MRSLNSRQRAEGEKSMASPIVGSNANERTRSSTIDEMNIYYAMA</sequence>
<dbReference type="EMBL" id="CP000545">
    <property type="protein sequence ID" value="ABM99350.2"/>
    <property type="molecule type" value="Genomic_DNA"/>
</dbReference>